<reference evidence="5" key="1">
    <citation type="submission" date="2016-06" db="EMBL/GenBank/DDBJ databases">
        <title>Parallel loss of symbiosis genes in relatives of nitrogen-fixing non-legume Parasponia.</title>
        <authorList>
            <person name="Van Velzen R."/>
            <person name="Holmer R."/>
            <person name="Bu F."/>
            <person name="Rutten L."/>
            <person name="Van Zeijl A."/>
            <person name="Liu W."/>
            <person name="Santuari L."/>
            <person name="Cao Q."/>
            <person name="Sharma T."/>
            <person name="Shen D."/>
            <person name="Roswanjaya Y."/>
            <person name="Wardhani T."/>
            <person name="Kalhor M.S."/>
            <person name="Jansen J."/>
            <person name="Van den Hoogen J."/>
            <person name="Gungor B."/>
            <person name="Hartog M."/>
            <person name="Hontelez J."/>
            <person name="Verver J."/>
            <person name="Yang W.-C."/>
            <person name="Schijlen E."/>
            <person name="Repin R."/>
            <person name="Schilthuizen M."/>
            <person name="Schranz E."/>
            <person name="Heidstra R."/>
            <person name="Miyata K."/>
            <person name="Fedorova E."/>
            <person name="Kohlen W."/>
            <person name="Bisseling T."/>
            <person name="Smit S."/>
            <person name="Geurts R."/>
        </authorList>
    </citation>
    <scope>NUCLEOTIDE SEQUENCE [LARGE SCALE GENOMIC DNA]</scope>
    <source>
        <strain evidence="5">cv. WU1-14</strain>
    </source>
</reference>
<feature type="region of interest" description="Disordered" evidence="2">
    <location>
        <begin position="143"/>
        <end position="183"/>
    </location>
</feature>
<dbReference type="Pfam" id="PF11250">
    <property type="entry name" value="FAF"/>
    <property type="match status" value="1"/>
</dbReference>
<sequence length="314" mass="34612">MSTSVCQGLQSCLEPGLVESRVLRLKLALPKTNPTRSSAPNCLPCVSSSSQPQQTPQNDENDNVIEVSDKKPVDVSGWSFLQALANTKNDPEPEKVYVHPMVKRSASMLSAKSLEMCTESLGSETGSDNGDSSGDEMSLLSVQREAKSSNRRQVQAPKRYLNRSTSFPPPLTSVSGSPGFQVRPHREDGRLVLKAVIVSSARSSFHAERVDGRLRLRLIDVEAEEEEEEEEEVEEEEEEVVEEDGVETEVEDEEENREDGDETEEVLLSGDMEGHNGNAGDEMGNGKLCRPRGCKEDGRGNMVLMNWEQFLVAT</sequence>
<comment type="similarity">
    <text evidence="1">Belongs to the fantastic four family.</text>
</comment>
<dbReference type="EMBL" id="JXTB01000185">
    <property type="protein sequence ID" value="PON55287.1"/>
    <property type="molecule type" value="Genomic_DNA"/>
</dbReference>
<gene>
    <name evidence="4" type="ORF">PanWU01x14_189760</name>
</gene>
<dbReference type="InterPro" id="IPR046431">
    <property type="entry name" value="FAF_dom"/>
</dbReference>
<evidence type="ECO:0000259" key="3">
    <source>
        <dbReference type="Pfam" id="PF11250"/>
    </source>
</evidence>
<feature type="compositionally biased region" description="Low complexity" evidence="2">
    <location>
        <begin position="47"/>
        <end position="57"/>
    </location>
</feature>
<proteinExistence type="inferred from homology"/>
<feature type="compositionally biased region" description="Polar residues" evidence="2">
    <location>
        <begin position="162"/>
        <end position="178"/>
    </location>
</feature>
<dbReference type="OrthoDB" id="1916983at2759"/>
<evidence type="ECO:0000256" key="2">
    <source>
        <dbReference type="SAM" id="MobiDB-lite"/>
    </source>
</evidence>
<evidence type="ECO:0000313" key="4">
    <source>
        <dbReference type="EMBL" id="PON55287.1"/>
    </source>
</evidence>
<dbReference type="STRING" id="3476.A0A2P5C2L4"/>
<dbReference type="InterPro" id="IPR021410">
    <property type="entry name" value="FAF"/>
</dbReference>
<evidence type="ECO:0000256" key="1">
    <source>
        <dbReference type="ARBA" id="ARBA00008690"/>
    </source>
</evidence>
<dbReference type="Proteomes" id="UP000237105">
    <property type="component" value="Unassembled WGS sequence"/>
</dbReference>
<dbReference type="PANTHER" id="PTHR33155">
    <property type="entry name" value="FANTASTIC FOUR-LIKE PROTEIN (DUF3049)"/>
    <property type="match status" value="1"/>
</dbReference>
<name>A0A2P5C2L4_PARAD</name>
<evidence type="ECO:0000313" key="5">
    <source>
        <dbReference type="Proteomes" id="UP000237105"/>
    </source>
</evidence>
<feature type="compositionally biased region" description="Acidic residues" evidence="2">
    <location>
        <begin position="222"/>
        <end position="265"/>
    </location>
</feature>
<protein>
    <submittedName>
        <fullName evidence="4">The fantastic four family</fullName>
    </submittedName>
</protein>
<feature type="region of interest" description="Disordered" evidence="2">
    <location>
        <begin position="222"/>
        <end position="298"/>
    </location>
</feature>
<dbReference type="AlphaFoldDB" id="A0A2P5C2L4"/>
<accession>A0A2P5C2L4</accession>
<organism evidence="4 5">
    <name type="scientific">Parasponia andersonii</name>
    <name type="common">Sponia andersonii</name>
    <dbReference type="NCBI Taxonomy" id="3476"/>
    <lineage>
        <taxon>Eukaryota</taxon>
        <taxon>Viridiplantae</taxon>
        <taxon>Streptophyta</taxon>
        <taxon>Embryophyta</taxon>
        <taxon>Tracheophyta</taxon>
        <taxon>Spermatophyta</taxon>
        <taxon>Magnoliopsida</taxon>
        <taxon>eudicotyledons</taxon>
        <taxon>Gunneridae</taxon>
        <taxon>Pentapetalae</taxon>
        <taxon>rosids</taxon>
        <taxon>fabids</taxon>
        <taxon>Rosales</taxon>
        <taxon>Cannabaceae</taxon>
        <taxon>Parasponia</taxon>
    </lineage>
</organism>
<feature type="domain" description="FAF" evidence="3">
    <location>
        <begin position="166"/>
        <end position="218"/>
    </location>
</feature>
<comment type="caution">
    <text evidence="4">The sequence shown here is derived from an EMBL/GenBank/DDBJ whole genome shotgun (WGS) entry which is preliminary data.</text>
</comment>
<keyword evidence="5" id="KW-1185">Reference proteome</keyword>
<dbReference type="PANTHER" id="PTHR33155:SF8">
    <property type="entry name" value="PROTEIN FANTASTIC FOUR 1"/>
    <property type="match status" value="1"/>
</dbReference>
<feature type="region of interest" description="Disordered" evidence="2">
    <location>
        <begin position="33"/>
        <end position="61"/>
    </location>
</feature>